<organism evidence="2 3">
    <name type="scientific">Flavobacterium rhizosphaerae</name>
    <dbReference type="NCBI Taxonomy" id="3163298"/>
    <lineage>
        <taxon>Bacteria</taxon>
        <taxon>Pseudomonadati</taxon>
        <taxon>Bacteroidota</taxon>
        <taxon>Flavobacteriia</taxon>
        <taxon>Flavobacteriales</taxon>
        <taxon>Flavobacteriaceae</taxon>
        <taxon>Flavobacterium</taxon>
    </lineage>
</organism>
<gene>
    <name evidence="2" type="ORF">ABS766_11485</name>
</gene>
<feature type="transmembrane region" description="Helical" evidence="1">
    <location>
        <begin position="44"/>
        <end position="66"/>
    </location>
</feature>
<reference evidence="2 3" key="1">
    <citation type="submission" date="2024-06" db="EMBL/GenBank/DDBJ databases">
        <authorList>
            <person name="Kaempfer P."/>
            <person name="Viver T."/>
        </authorList>
    </citation>
    <scope>NUCLEOTIDE SEQUENCE [LARGE SCALE GENOMIC DNA]</scope>
    <source>
        <strain evidence="2 3">ST-119</strain>
    </source>
</reference>
<keyword evidence="1" id="KW-1133">Transmembrane helix</keyword>
<evidence type="ECO:0000256" key="1">
    <source>
        <dbReference type="SAM" id="Phobius"/>
    </source>
</evidence>
<feature type="transmembrane region" description="Helical" evidence="1">
    <location>
        <begin position="119"/>
        <end position="139"/>
    </location>
</feature>
<feature type="transmembrane region" description="Helical" evidence="1">
    <location>
        <begin position="12"/>
        <end position="32"/>
    </location>
</feature>
<name>A0ABW8Z006_9FLAO</name>
<feature type="transmembrane region" description="Helical" evidence="1">
    <location>
        <begin position="86"/>
        <end position="107"/>
    </location>
</feature>
<evidence type="ECO:0008006" key="4">
    <source>
        <dbReference type="Google" id="ProtNLM"/>
    </source>
</evidence>
<evidence type="ECO:0000313" key="3">
    <source>
        <dbReference type="Proteomes" id="UP001629156"/>
    </source>
</evidence>
<proteinExistence type="predicted"/>
<keyword evidence="1" id="KW-0472">Membrane</keyword>
<comment type="caution">
    <text evidence="2">The sequence shown here is derived from an EMBL/GenBank/DDBJ whole genome shotgun (WGS) entry which is preliminary data.</text>
</comment>
<keyword evidence="3" id="KW-1185">Reference proteome</keyword>
<keyword evidence="1" id="KW-0812">Transmembrane</keyword>
<dbReference type="RefSeq" id="WP_408085308.1">
    <property type="nucleotide sequence ID" value="NZ_JBELPZ010000011.1"/>
</dbReference>
<dbReference type="EMBL" id="JBELPZ010000011">
    <property type="protein sequence ID" value="MFL9845042.1"/>
    <property type="molecule type" value="Genomic_DNA"/>
</dbReference>
<sequence>MYSTILELHSYWAYGVLFFLLLAILNSFVGLSKKKLFDANDRKIALIALIFAHVQLVLGLIMWIISPDWDNAKAAGGVMKDSLIRLHLIEHPLINIIAITVITIGWSQHKKAIEDSAKFKKIAIMYLIGLVLLLSRIPYGQWFS</sequence>
<dbReference type="Proteomes" id="UP001629156">
    <property type="component" value="Unassembled WGS sequence"/>
</dbReference>
<protein>
    <recommendedName>
        <fullName evidence="4">50S ribosomal protein L27</fullName>
    </recommendedName>
</protein>
<accession>A0ABW8Z006</accession>
<evidence type="ECO:0000313" key="2">
    <source>
        <dbReference type="EMBL" id="MFL9845042.1"/>
    </source>
</evidence>